<keyword evidence="7 9" id="KW-1133">Transmembrane helix</keyword>
<dbReference type="EC" id="3.4.23.36" evidence="9"/>
<keyword evidence="3 9" id="KW-0645">Protease</keyword>
<dbReference type="EMBL" id="AP017368">
    <property type="protein sequence ID" value="BAV92518.1"/>
    <property type="molecule type" value="Genomic_DNA"/>
</dbReference>
<feature type="active site" evidence="9">
    <location>
        <position position="138"/>
    </location>
</feature>
<keyword evidence="6 9" id="KW-0378">Hydrolase</keyword>
<keyword evidence="12" id="KW-1185">Reference proteome</keyword>
<dbReference type="Pfam" id="PF01252">
    <property type="entry name" value="Peptidase_A8"/>
    <property type="match status" value="1"/>
</dbReference>
<dbReference type="PANTHER" id="PTHR33695:SF1">
    <property type="entry name" value="LIPOPROTEIN SIGNAL PEPTIDASE"/>
    <property type="match status" value="1"/>
</dbReference>
<comment type="function">
    <text evidence="9">This protein specifically catalyzes the removal of signal peptides from prolipoproteins.</text>
</comment>
<dbReference type="PANTHER" id="PTHR33695">
    <property type="entry name" value="LIPOPROTEIN SIGNAL PEPTIDASE"/>
    <property type="match status" value="1"/>
</dbReference>
<comment type="subcellular location">
    <subcellularLocation>
        <location evidence="9">Cell membrane</location>
        <topology evidence="9">Multi-pass membrane protein</topology>
    </subcellularLocation>
</comment>
<evidence type="ECO:0000256" key="5">
    <source>
        <dbReference type="ARBA" id="ARBA00022750"/>
    </source>
</evidence>
<dbReference type="HAMAP" id="MF_00161">
    <property type="entry name" value="LspA"/>
    <property type="match status" value="1"/>
</dbReference>
<comment type="pathway">
    <text evidence="9">Protein modification; lipoprotein biosynthesis (signal peptide cleavage).</text>
</comment>
<dbReference type="InterPro" id="IPR001872">
    <property type="entry name" value="Peptidase_A8"/>
</dbReference>
<dbReference type="OrthoDB" id="9810259at2"/>
<protein>
    <recommendedName>
        <fullName evidence="9">Lipoprotein signal peptidase</fullName>
        <ecNumber evidence="9">3.4.23.36</ecNumber>
    </recommendedName>
    <alternativeName>
        <fullName evidence="9">Prolipoprotein signal peptidase</fullName>
    </alternativeName>
    <alternativeName>
        <fullName evidence="9">Signal peptidase II</fullName>
        <shortName evidence="9">SPase II</shortName>
    </alternativeName>
</protein>
<dbReference type="Proteomes" id="UP000242645">
    <property type="component" value="Chromosome"/>
</dbReference>
<feature type="transmembrane region" description="Helical" evidence="9">
    <location>
        <begin position="65"/>
        <end position="85"/>
    </location>
</feature>
<comment type="catalytic activity">
    <reaction evidence="9">
        <text>Release of signal peptides from bacterial membrane prolipoproteins. Hydrolyzes -Xaa-Yaa-Zaa-|-(S,diacylglyceryl)Cys-, in which Xaa is hydrophobic (preferably Leu), and Yaa (Ala or Ser) and Zaa (Gly or Ala) have small, neutral side chains.</text>
        <dbReference type="EC" id="3.4.23.36"/>
    </reaction>
</comment>
<organism evidence="11 12">
    <name type="scientific">Candidatus Desulfovibrio trichonymphae</name>
    <dbReference type="NCBI Taxonomy" id="1725232"/>
    <lineage>
        <taxon>Bacteria</taxon>
        <taxon>Pseudomonadati</taxon>
        <taxon>Thermodesulfobacteriota</taxon>
        <taxon>Desulfovibrionia</taxon>
        <taxon>Desulfovibrionales</taxon>
        <taxon>Desulfovibrionaceae</taxon>
        <taxon>Desulfovibrio</taxon>
    </lineage>
</organism>
<dbReference type="UniPathway" id="UPA00665"/>
<evidence type="ECO:0000256" key="3">
    <source>
        <dbReference type="ARBA" id="ARBA00022670"/>
    </source>
</evidence>
<dbReference type="KEGG" id="dtr:RSDT_1006"/>
<evidence type="ECO:0000256" key="1">
    <source>
        <dbReference type="ARBA" id="ARBA00006139"/>
    </source>
</evidence>
<name>A0A1J1DZD6_9BACT</name>
<evidence type="ECO:0000313" key="12">
    <source>
        <dbReference type="Proteomes" id="UP000242645"/>
    </source>
</evidence>
<evidence type="ECO:0000256" key="7">
    <source>
        <dbReference type="ARBA" id="ARBA00022989"/>
    </source>
</evidence>
<keyword evidence="2 9" id="KW-1003">Cell membrane</keyword>
<dbReference type="GO" id="GO:0006508">
    <property type="term" value="P:proteolysis"/>
    <property type="evidence" value="ECO:0007669"/>
    <property type="project" value="UniProtKB-KW"/>
</dbReference>
<evidence type="ECO:0000256" key="9">
    <source>
        <dbReference type="HAMAP-Rule" id="MF_00161"/>
    </source>
</evidence>
<accession>A0A1J1DZD6</accession>
<gene>
    <name evidence="9 11" type="primary">lspA</name>
    <name evidence="11" type="ORF">RSDT_1006</name>
</gene>
<comment type="similarity">
    <text evidence="1 9 10">Belongs to the peptidase A8 family.</text>
</comment>
<dbReference type="GO" id="GO:0004190">
    <property type="term" value="F:aspartic-type endopeptidase activity"/>
    <property type="evidence" value="ECO:0007669"/>
    <property type="project" value="UniProtKB-UniRule"/>
</dbReference>
<comment type="caution">
    <text evidence="9">Lacks conserved residue(s) required for the propagation of feature annotation.</text>
</comment>
<keyword evidence="5 9" id="KW-0064">Aspartyl protease</keyword>
<evidence type="ECO:0000256" key="4">
    <source>
        <dbReference type="ARBA" id="ARBA00022692"/>
    </source>
</evidence>
<feature type="active site" evidence="9">
    <location>
        <position position="120"/>
    </location>
</feature>
<keyword evidence="8 9" id="KW-0472">Membrane</keyword>
<dbReference type="NCBIfam" id="TIGR00077">
    <property type="entry name" value="lspA"/>
    <property type="match status" value="1"/>
</dbReference>
<evidence type="ECO:0000256" key="8">
    <source>
        <dbReference type="ARBA" id="ARBA00023136"/>
    </source>
</evidence>
<feature type="transmembrane region" description="Helical" evidence="9">
    <location>
        <begin position="130"/>
        <end position="153"/>
    </location>
</feature>
<dbReference type="PRINTS" id="PR00781">
    <property type="entry name" value="LIPOSIGPTASE"/>
</dbReference>
<dbReference type="AlphaFoldDB" id="A0A1J1DZD6"/>
<evidence type="ECO:0000313" key="11">
    <source>
        <dbReference type="EMBL" id="BAV92518.1"/>
    </source>
</evidence>
<reference evidence="11 12" key="1">
    <citation type="journal article" date="2017" name="ISME J.">
        <title>Genome of 'Ca. Desulfovibrio trichonymphae', an H2-oxidizing bacterium in a tripartite symbiotic system within a protist cell in the termite gut.</title>
        <authorList>
            <person name="Kuwahara H."/>
            <person name="Yuki M."/>
            <person name="Izawa K."/>
            <person name="Ohkuma M."/>
            <person name="Hongoh Y."/>
        </authorList>
    </citation>
    <scope>NUCLEOTIDE SEQUENCE [LARGE SCALE GENOMIC DNA]</scope>
    <source>
        <strain evidence="11 12">Rs-N31</strain>
    </source>
</reference>
<feature type="transmembrane region" description="Helical" evidence="9">
    <location>
        <begin position="92"/>
        <end position="110"/>
    </location>
</feature>
<sequence length="168" mass="19046">MRHRYKILGGMAVLVFVLDQASKWLIMAFIPEYRSVMVIPDLFDLVNIRNRGAAFGFLNRSDIEWQFWLFLAATVVAAWTIFALVRTARYQPWLFTCLGFVLGGALGNLADRLRFRAVVDFLDFHIGGLHWPAFNVADMSICMGAFLACLLHWRQSSAAVVSREGTVL</sequence>
<keyword evidence="4 9" id="KW-0812">Transmembrane</keyword>
<evidence type="ECO:0000256" key="10">
    <source>
        <dbReference type="RuleBase" id="RU004181"/>
    </source>
</evidence>
<evidence type="ECO:0000256" key="2">
    <source>
        <dbReference type="ARBA" id="ARBA00022475"/>
    </source>
</evidence>
<dbReference type="GO" id="GO:0005886">
    <property type="term" value="C:plasma membrane"/>
    <property type="evidence" value="ECO:0007669"/>
    <property type="project" value="UniProtKB-SubCell"/>
</dbReference>
<proteinExistence type="inferred from homology"/>
<dbReference type="RefSeq" id="WP_096400122.1">
    <property type="nucleotide sequence ID" value="NZ_AP017368.1"/>
</dbReference>
<evidence type="ECO:0000256" key="6">
    <source>
        <dbReference type="ARBA" id="ARBA00022801"/>
    </source>
</evidence>